<comment type="caution">
    <text evidence="1">The sequence shown here is derived from an EMBL/GenBank/DDBJ whole genome shotgun (WGS) entry which is preliminary data.</text>
</comment>
<sequence length="52" mass="5570">MTVFAASLSACQTSSRIPASEAMTASLPQENLCTQNGFKLSRKGLIYCIMPT</sequence>
<organism evidence="1 2">
    <name type="scientific">Brucella rhizosphaerae</name>
    <dbReference type="NCBI Taxonomy" id="571254"/>
    <lineage>
        <taxon>Bacteria</taxon>
        <taxon>Pseudomonadati</taxon>
        <taxon>Pseudomonadota</taxon>
        <taxon>Alphaproteobacteria</taxon>
        <taxon>Hyphomicrobiales</taxon>
        <taxon>Brucellaceae</taxon>
        <taxon>Brucella/Ochrobactrum group</taxon>
        <taxon>Brucella</taxon>
    </lineage>
</organism>
<name>A0A256FXY7_9HYPH</name>
<dbReference type="AlphaFoldDB" id="A0A256FXY7"/>
<evidence type="ECO:0000313" key="2">
    <source>
        <dbReference type="Proteomes" id="UP000216345"/>
    </source>
</evidence>
<proteinExistence type="predicted"/>
<dbReference type="EMBL" id="NNRK01000002">
    <property type="protein sequence ID" value="OYR19610.1"/>
    <property type="molecule type" value="Genomic_DNA"/>
</dbReference>
<accession>A0A256FXY7</accession>
<evidence type="ECO:0000313" key="1">
    <source>
        <dbReference type="EMBL" id="OYR19610.1"/>
    </source>
</evidence>
<protein>
    <submittedName>
        <fullName evidence="1">Uncharacterized protein</fullName>
    </submittedName>
</protein>
<dbReference type="Proteomes" id="UP000216345">
    <property type="component" value="Unassembled WGS sequence"/>
</dbReference>
<keyword evidence="2" id="KW-1185">Reference proteome</keyword>
<gene>
    <name evidence="1" type="ORF">CEV32_4916</name>
</gene>
<reference evidence="1 2" key="1">
    <citation type="submission" date="2017-07" db="EMBL/GenBank/DDBJ databases">
        <title>Phylogenetic study on the rhizospheric bacterium Ochrobactrum sp. A44.</title>
        <authorList>
            <person name="Krzyzanowska D.M."/>
            <person name="Ossowicki A."/>
            <person name="Rajewska M."/>
            <person name="Maciag T."/>
            <person name="Kaczynski Z."/>
            <person name="Czerwicka M."/>
            <person name="Jafra S."/>
        </authorList>
    </citation>
    <scope>NUCLEOTIDE SEQUENCE [LARGE SCALE GENOMIC DNA]</scope>
    <source>
        <strain evidence="1 2">PR17</strain>
    </source>
</reference>